<evidence type="ECO:0000313" key="1">
    <source>
        <dbReference type="EMBL" id="MBF1306385.1"/>
    </source>
</evidence>
<dbReference type="EMBL" id="JABZRE010000002">
    <property type="protein sequence ID" value="MBF1306385.1"/>
    <property type="molecule type" value="Genomic_DNA"/>
</dbReference>
<organism evidence="1 2">
    <name type="scientific">Parvimonas micra</name>
    <dbReference type="NCBI Taxonomy" id="33033"/>
    <lineage>
        <taxon>Bacteria</taxon>
        <taxon>Bacillati</taxon>
        <taxon>Bacillota</taxon>
        <taxon>Tissierellia</taxon>
        <taxon>Tissierellales</taxon>
        <taxon>Peptoniphilaceae</taxon>
        <taxon>Parvimonas</taxon>
    </lineage>
</organism>
<protein>
    <submittedName>
        <fullName evidence="1">Uncharacterized protein</fullName>
    </submittedName>
</protein>
<sequence>MKVENEKSLRLEILEKMRNSSIDEKFLKNFEELNNSFICARLECNTALLKEEPLGELLNKWEHGEIKTLTDFLINLKKFSDELSYKNRESLCEKLFGNKRILNKINFHYLNSNDCDFLKKPLIRLKNDVIDSVSFAMERGLVDRLFYNVLGLSRADDDVKSAEQFLKNSLESTDYPGLIELKNDLLKLFFLDKQTLKNVEILMRTNYDFKESKIVFSRTSDFRSTISKTNQLKLNPICLDYDFLEKARALSVEELKKIIYRKLQTLLLETYRIYLMNEKDFQGKSRGLYSLTQDIQLYNEEDIDEIVLKEFKDLKDFDYSQRKIILESIKRILEEKSEG</sequence>
<evidence type="ECO:0000313" key="2">
    <source>
        <dbReference type="Proteomes" id="UP000758611"/>
    </source>
</evidence>
<proteinExistence type="predicted"/>
<dbReference type="AlphaFoldDB" id="A0A930DZI2"/>
<name>A0A930DZI2_9FIRM</name>
<dbReference type="Proteomes" id="UP000758611">
    <property type="component" value="Unassembled WGS sequence"/>
</dbReference>
<gene>
    <name evidence="1" type="ORF">HXM94_01160</name>
</gene>
<comment type="caution">
    <text evidence="1">The sequence shown here is derived from an EMBL/GenBank/DDBJ whole genome shotgun (WGS) entry which is preliminary data.</text>
</comment>
<reference evidence="1" key="1">
    <citation type="submission" date="2020-04" db="EMBL/GenBank/DDBJ databases">
        <title>Deep metagenomics examines the oral microbiome during advanced dental caries in children, revealing novel taxa and co-occurrences with host molecules.</title>
        <authorList>
            <person name="Baker J.L."/>
            <person name="Morton J.T."/>
            <person name="Dinis M."/>
            <person name="Alvarez R."/>
            <person name="Tran N.C."/>
            <person name="Knight R."/>
            <person name="Edlund A."/>
        </authorList>
    </citation>
    <scope>NUCLEOTIDE SEQUENCE</scope>
    <source>
        <strain evidence="1">JCVI_23_bin.11</strain>
    </source>
</reference>
<accession>A0A930DZI2</accession>
<dbReference type="RefSeq" id="WP_278476927.1">
    <property type="nucleotide sequence ID" value="NZ_JABZRE010000002.1"/>
</dbReference>